<dbReference type="GO" id="GO:0097171">
    <property type="term" value="P:ADP-L-glycero-beta-D-manno-heptose biosynthetic process"/>
    <property type="evidence" value="ECO:0007669"/>
    <property type="project" value="UniProtKB-UniPathway"/>
</dbReference>
<keyword evidence="5 16" id="KW-0808">Transferase</keyword>
<sequence>MKLTLPRFDQARVLVIGDVMLDRYWHGGTSRISPEAPVPVVRVNQIEDRPGGAGNVALNIASLGAPAWLIAATGNDEAADSLQTRLEAAGVYCDFARLDDIPTITKLRVISQHQQLIRLDHEEAFTGLSSDILKEKAANLLENIGAVILSDYNKGTLQNHQQLIKLARTRGIPVLVDPKGTDFERYRGATVITPNLHEFETVVGPCKDEQELVTKGHALLEELELEALLITRSEHGMTLIRRDEQEVHLPARAREVFDVTGAGDTVISTLATALAAGAELPKAAALANIAAGIVVAKLGTATVSMPELRREVNRELGAERGVVTRDQLKIALEDAQAHGEKIVFTNGCFDIIHAGHVGYLEQARQQGDRLVLAINSDASVKRLKGEGRPINSEDRRMAVLAGLEAVDWVVCFEEDTPEELLRMVKPDVLVKGGDYTIDEVVGAPIVYEYGGEVKVLAFLDNCSTTAIVEKIRKDKTS</sequence>
<keyword evidence="9 16" id="KW-0067">ATP-binding</keyword>
<gene>
    <name evidence="16" type="primary">hldE</name>
    <name evidence="19" type="ORF">GZ78_06185</name>
</gene>
<dbReference type="Pfam" id="PF00294">
    <property type="entry name" value="PfkB"/>
    <property type="match status" value="1"/>
</dbReference>
<dbReference type="PANTHER" id="PTHR46969:SF1">
    <property type="entry name" value="BIFUNCTIONAL PROTEIN HLDE"/>
    <property type="match status" value="1"/>
</dbReference>
<dbReference type="NCBIfam" id="TIGR02199">
    <property type="entry name" value="rfaE_dom_II"/>
    <property type="match status" value="1"/>
</dbReference>
<dbReference type="InterPro" id="IPR002173">
    <property type="entry name" value="Carboh/pur_kinase_PfkB_CS"/>
</dbReference>
<dbReference type="GO" id="GO:0016773">
    <property type="term" value="F:phosphotransferase activity, alcohol group as acceptor"/>
    <property type="evidence" value="ECO:0007669"/>
    <property type="project" value="InterPro"/>
</dbReference>
<evidence type="ECO:0000256" key="13">
    <source>
        <dbReference type="ARBA" id="ARBA00052873"/>
    </source>
</evidence>
<evidence type="ECO:0000259" key="18">
    <source>
        <dbReference type="Pfam" id="PF01467"/>
    </source>
</evidence>
<comment type="function">
    <text evidence="2 16">Catalyzes the ADP transfer from ATP to D-glycero-beta-D-manno-heptose 1-phosphate, yielding ADP-D-glycero-beta-D-manno-heptose.</text>
</comment>
<evidence type="ECO:0000256" key="6">
    <source>
        <dbReference type="ARBA" id="ARBA00022695"/>
    </source>
</evidence>
<dbReference type="NCBIfam" id="NF008454">
    <property type="entry name" value="PRK11316.1"/>
    <property type="match status" value="1"/>
</dbReference>
<comment type="pathway">
    <text evidence="3">Bacterial outer membrane biogenesis; LPS core biosynthesis.</text>
</comment>
<evidence type="ECO:0000256" key="11">
    <source>
        <dbReference type="ARBA" id="ARBA00023277"/>
    </source>
</evidence>
<dbReference type="Pfam" id="PF01467">
    <property type="entry name" value="CTP_transf_like"/>
    <property type="match status" value="1"/>
</dbReference>
<name>A0A081NM37_9GAMM</name>
<dbReference type="HAMAP" id="MF_01603">
    <property type="entry name" value="HldE"/>
    <property type="match status" value="1"/>
</dbReference>
<evidence type="ECO:0000256" key="4">
    <source>
        <dbReference type="ARBA" id="ARBA00011738"/>
    </source>
</evidence>
<dbReference type="PROSITE" id="PS00583">
    <property type="entry name" value="PFKB_KINASES_1"/>
    <property type="match status" value="1"/>
</dbReference>
<comment type="subunit">
    <text evidence="4 16">Homodimer.</text>
</comment>
<feature type="region of interest" description="Cytidylyltransferase" evidence="16">
    <location>
        <begin position="344"/>
        <end position="477"/>
    </location>
</feature>
<dbReference type="InterPro" id="IPR014729">
    <property type="entry name" value="Rossmann-like_a/b/a_fold"/>
</dbReference>
<dbReference type="OrthoDB" id="9802794at2"/>
<comment type="pathway">
    <text evidence="16">Nucleotide-sugar biosynthesis; ADP-L-glycero-beta-D-manno-heptose biosynthesis; ADP-L-glycero-beta-D-manno-heptose from D-glycero-beta-D-manno-heptose 7-phosphate: step 3/4.</text>
</comment>
<dbReference type="InterPro" id="IPR004821">
    <property type="entry name" value="Cyt_trans-like"/>
</dbReference>
<keyword evidence="7 16" id="KW-0547">Nucleotide-binding</keyword>
<evidence type="ECO:0000256" key="12">
    <source>
        <dbReference type="ARBA" id="ARBA00047428"/>
    </source>
</evidence>
<proteinExistence type="inferred from homology"/>
<evidence type="ECO:0000256" key="14">
    <source>
        <dbReference type="ARBA" id="ARBA00060955"/>
    </source>
</evidence>
<dbReference type="CDD" id="cd01172">
    <property type="entry name" value="RfaE_like"/>
    <property type="match status" value="1"/>
</dbReference>
<comment type="catalytic activity">
    <reaction evidence="12 16">
        <text>D-glycero-beta-D-manno-heptose 1-phosphate + ATP + H(+) = ADP-D-glycero-beta-D-manno-heptose + diphosphate</text>
        <dbReference type="Rhea" id="RHEA:27465"/>
        <dbReference type="ChEBI" id="CHEBI:15378"/>
        <dbReference type="ChEBI" id="CHEBI:30616"/>
        <dbReference type="ChEBI" id="CHEBI:33019"/>
        <dbReference type="ChEBI" id="CHEBI:59967"/>
        <dbReference type="ChEBI" id="CHEBI:61593"/>
        <dbReference type="EC" id="2.7.7.70"/>
    </reaction>
</comment>
<accession>A0A081NM37</accession>
<dbReference type="NCBIfam" id="TIGR02198">
    <property type="entry name" value="rfaE_dom_I"/>
    <property type="match status" value="1"/>
</dbReference>
<evidence type="ECO:0000259" key="17">
    <source>
        <dbReference type="Pfam" id="PF00294"/>
    </source>
</evidence>
<feature type="binding site" evidence="16">
    <location>
        <begin position="195"/>
        <end position="198"/>
    </location>
    <ligand>
        <name>ATP</name>
        <dbReference type="ChEBI" id="CHEBI:30616"/>
    </ligand>
</feature>
<dbReference type="UniPathway" id="UPA00356">
    <property type="reaction ID" value="UER00437"/>
</dbReference>
<evidence type="ECO:0000313" key="19">
    <source>
        <dbReference type="EMBL" id="KEQ19510.1"/>
    </source>
</evidence>
<feature type="domain" description="Carbohydrate kinase PfkB" evidence="17">
    <location>
        <begin position="11"/>
        <end position="306"/>
    </location>
</feature>
<evidence type="ECO:0000256" key="3">
    <source>
        <dbReference type="ARBA" id="ARBA00004713"/>
    </source>
</evidence>
<dbReference type="GO" id="GO:0033785">
    <property type="term" value="F:heptose 7-phosphate kinase activity"/>
    <property type="evidence" value="ECO:0007669"/>
    <property type="project" value="UniProtKB-UniRule"/>
</dbReference>
<dbReference type="SUPFAM" id="SSF52374">
    <property type="entry name" value="Nucleotidylyl transferase"/>
    <property type="match status" value="1"/>
</dbReference>
<dbReference type="UniPathway" id="UPA00958"/>
<protein>
    <recommendedName>
        <fullName evidence="16">Bifunctional protein HldE</fullName>
    </recommendedName>
    <domain>
        <recommendedName>
            <fullName evidence="16">D-beta-D-heptose 7-phosphate kinase</fullName>
            <ecNumber evidence="16">2.7.1.167</ecNumber>
        </recommendedName>
        <alternativeName>
            <fullName evidence="16">D-beta-D-heptose 7-phosphotransferase</fullName>
        </alternativeName>
        <alternativeName>
            <fullName evidence="16">D-glycero-beta-D-manno-heptose-7-phosphate kinase</fullName>
        </alternativeName>
    </domain>
    <domain>
        <recommendedName>
            <fullName evidence="16">D-beta-D-heptose 1-phosphate adenylyltransferase</fullName>
            <ecNumber evidence="16">2.7.7.70</ecNumber>
        </recommendedName>
        <alternativeName>
            <fullName evidence="16">D-glycero-beta-D-manno-heptose 1-phosphate adenylyltransferase</fullName>
        </alternativeName>
    </domain>
</protein>
<dbReference type="GO" id="GO:0005829">
    <property type="term" value="C:cytosol"/>
    <property type="evidence" value="ECO:0007669"/>
    <property type="project" value="TreeGrafter"/>
</dbReference>
<dbReference type="InterPro" id="IPR011913">
    <property type="entry name" value="RfaE_dom_I"/>
</dbReference>
<feature type="active site" evidence="16">
    <location>
        <position position="264"/>
    </location>
</feature>
<reference evidence="19 20" key="1">
    <citation type="submission" date="2014-06" db="EMBL/GenBank/DDBJ databases">
        <title>Whole Genome Sequences of Three Symbiotic Endozoicomonas Bacteria.</title>
        <authorList>
            <person name="Neave M.J."/>
            <person name="Apprill A."/>
            <person name="Voolstra C.R."/>
        </authorList>
    </citation>
    <scope>NUCLEOTIDE SEQUENCE [LARGE SCALE GENOMIC DNA]</scope>
    <source>
        <strain evidence="19 20">DSM 25634</strain>
    </source>
</reference>
<evidence type="ECO:0000256" key="2">
    <source>
        <dbReference type="ARBA" id="ARBA00003753"/>
    </source>
</evidence>
<dbReference type="InterPro" id="IPR011611">
    <property type="entry name" value="PfkB_dom"/>
</dbReference>
<keyword evidence="11 16" id="KW-0119">Carbohydrate metabolism</keyword>
<comment type="function">
    <text evidence="1 16">Catalyzes the phosphorylation of D-glycero-D-manno-heptose 7-phosphate at the C-1 position to selectively form D-glycero-beta-D-manno-heptose-1,7-bisphosphate.</text>
</comment>
<dbReference type="EC" id="2.7.7.70" evidence="16"/>
<feature type="region of interest" description="Ribokinase" evidence="16">
    <location>
        <begin position="1"/>
        <end position="318"/>
    </location>
</feature>
<keyword evidence="20" id="KW-1185">Reference proteome</keyword>
<dbReference type="SUPFAM" id="SSF53613">
    <property type="entry name" value="Ribokinase-like"/>
    <property type="match status" value="1"/>
</dbReference>
<dbReference type="FunFam" id="3.40.50.620:FF:000028">
    <property type="entry name" value="Bifunctional protein HldE"/>
    <property type="match status" value="1"/>
</dbReference>
<comment type="pathway">
    <text evidence="16">Nucleotide-sugar biosynthesis; ADP-L-glycero-beta-D-manno-heptose biosynthesis; ADP-L-glycero-beta-D-manno-heptose from D-glycero-beta-D-manno-heptose 7-phosphate: step 1/4.</text>
</comment>
<evidence type="ECO:0000256" key="9">
    <source>
        <dbReference type="ARBA" id="ARBA00022840"/>
    </source>
</evidence>
<keyword evidence="8 16" id="KW-0418">Kinase</keyword>
<dbReference type="PANTHER" id="PTHR46969">
    <property type="entry name" value="BIFUNCTIONAL PROTEIN HLDE"/>
    <property type="match status" value="1"/>
</dbReference>
<dbReference type="FunFam" id="3.40.1190.20:FF:000002">
    <property type="entry name" value="Bifunctional protein HldE"/>
    <property type="match status" value="1"/>
</dbReference>
<comment type="similarity">
    <text evidence="15 16">In the C-terminal section; belongs to the cytidylyltransferase family.</text>
</comment>
<evidence type="ECO:0000256" key="10">
    <source>
        <dbReference type="ARBA" id="ARBA00023268"/>
    </source>
</evidence>
<dbReference type="eggNOG" id="COG2870">
    <property type="taxonomic scope" value="Bacteria"/>
</dbReference>
<dbReference type="EC" id="2.7.1.167" evidence="16"/>
<dbReference type="GO" id="GO:0009244">
    <property type="term" value="P:lipopolysaccharide core region biosynthetic process"/>
    <property type="evidence" value="ECO:0007669"/>
    <property type="project" value="UniProtKB-UniPathway"/>
</dbReference>
<evidence type="ECO:0000256" key="7">
    <source>
        <dbReference type="ARBA" id="ARBA00022741"/>
    </source>
</evidence>
<dbReference type="RefSeq" id="WP_034833389.1">
    <property type="nucleotide sequence ID" value="NZ_JOKH01000001.1"/>
</dbReference>
<dbReference type="Proteomes" id="UP000028073">
    <property type="component" value="Unassembled WGS sequence"/>
</dbReference>
<dbReference type="eggNOG" id="COG0615">
    <property type="taxonomic scope" value="Bacteria"/>
</dbReference>
<dbReference type="Gene3D" id="3.40.1190.20">
    <property type="match status" value="1"/>
</dbReference>
<dbReference type="InterPro" id="IPR011914">
    <property type="entry name" value="RfaE_dom_II"/>
</dbReference>
<keyword evidence="10 16" id="KW-0511">Multifunctional enzyme</keyword>
<comment type="catalytic activity">
    <reaction evidence="13 16">
        <text>D-glycero-beta-D-manno-heptose 7-phosphate + ATP = D-glycero-beta-D-manno-heptose 1,7-bisphosphate + ADP + H(+)</text>
        <dbReference type="Rhea" id="RHEA:27473"/>
        <dbReference type="ChEBI" id="CHEBI:15378"/>
        <dbReference type="ChEBI" id="CHEBI:30616"/>
        <dbReference type="ChEBI" id="CHEBI:60204"/>
        <dbReference type="ChEBI" id="CHEBI:60208"/>
        <dbReference type="ChEBI" id="CHEBI:456216"/>
        <dbReference type="EC" id="2.7.1.167"/>
    </reaction>
</comment>
<dbReference type="EMBL" id="JOKH01000001">
    <property type="protein sequence ID" value="KEQ19510.1"/>
    <property type="molecule type" value="Genomic_DNA"/>
</dbReference>
<evidence type="ECO:0000313" key="20">
    <source>
        <dbReference type="Proteomes" id="UP000028073"/>
    </source>
</evidence>
<evidence type="ECO:0000256" key="1">
    <source>
        <dbReference type="ARBA" id="ARBA00002319"/>
    </source>
</evidence>
<keyword evidence="6 16" id="KW-0548">Nucleotidyltransferase</keyword>
<dbReference type="AlphaFoldDB" id="A0A081NM37"/>
<dbReference type="InterPro" id="IPR023030">
    <property type="entry name" value="Bifunc_HldE"/>
</dbReference>
<organism evidence="19 20">
    <name type="scientific">Endozoicomonas numazuensis</name>
    <dbReference type="NCBI Taxonomy" id="1137799"/>
    <lineage>
        <taxon>Bacteria</taxon>
        <taxon>Pseudomonadati</taxon>
        <taxon>Pseudomonadota</taxon>
        <taxon>Gammaproteobacteria</taxon>
        <taxon>Oceanospirillales</taxon>
        <taxon>Endozoicomonadaceae</taxon>
        <taxon>Endozoicomonas</taxon>
    </lineage>
</organism>
<evidence type="ECO:0000256" key="16">
    <source>
        <dbReference type="HAMAP-Rule" id="MF_01603"/>
    </source>
</evidence>
<dbReference type="STRING" id="1137799.GZ78_06185"/>
<dbReference type="GO" id="GO:0005524">
    <property type="term" value="F:ATP binding"/>
    <property type="evidence" value="ECO:0007669"/>
    <property type="project" value="UniProtKB-UniRule"/>
</dbReference>
<evidence type="ECO:0000256" key="15">
    <source>
        <dbReference type="ARBA" id="ARBA00061122"/>
    </source>
</evidence>
<feature type="domain" description="Cytidyltransferase-like" evidence="18">
    <location>
        <begin position="344"/>
        <end position="469"/>
    </location>
</feature>
<dbReference type="InterPro" id="IPR029056">
    <property type="entry name" value="Ribokinase-like"/>
</dbReference>
<evidence type="ECO:0000256" key="8">
    <source>
        <dbReference type="ARBA" id="ARBA00022777"/>
    </source>
</evidence>
<evidence type="ECO:0000256" key="5">
    <source>
        <dbReference type="ARBA" id="ARBA00022679"/>
    </source>
</evidence>
<dbReference type="NCBIfam" id="TIGR00125">
    <property type="entry name" value="cyt_tran_rel"/>
    <property type="match status" value="1"/>
</dbReference>
<comment type="caution">
    <text evidence="19">The sequence shown here is derived from an EMBL/GenBank/DDBJ whole genome shotgun (WGS) entry which is preliminary data.</text>
</comment>
<comment type="similarity">
    <text evidence="14 16">In the N-terminal section; belongs to the carbohydrate kinase PfkB family.</text>
</comment>
<dbReference type="Gene3D" id="3.40.50.620">
    <property type="entry name" value="HUPs"/>
    <property type="match status" value="1"/>
</dbReference>
<dbReference type="GO" id="GO:0033786">
    <property type="term" value="F:heptose-1-phosphate adenylyltransferase activity"/>
    <property type="evidence" value="ECO:0007669"/>
    <property type="project" value="UniProtKB-UniRule"/>
</dbReference>